<dbReference type="OMA" id="QWMVRLA"/>
<name>A0A0C4EE77_MAGP6</name>
<dbReference type="EnsemblFungi" id="MAPG_11042T0">
    <property type="protein sequence ID" value="MAPG_11042T0"/>
    <property type="gene ID" value="MAPG_11042"/>
</dbReference>
<dbReference type="EMBL" id="ADBL01002716">
    <property type="status" value="NOT_ANNOTATED_CDS"/>
    <property type="molecule type" value="Genomic_DNA"/>
</dbReference>
<dbReference type="OrthoDB" id="5354164at2759"/>
<dbReference type="EMBL" id="GL876979">
    <property type="protein sequence ID" value="KLU92095.1"/>
    <property type="molecule type" value="Genomic_DNA"/>
</dbReference>
<accession>A0A0C4EE77</accession>
<dbReference type="eggNOG" id="ENOG502SJYI">
    <property type="taxonomic scope" value="Eukaryota"/>
</dbReference>
<dbReference type="Proteomes" id="UP000011715">
    <property type="component" value="Unassembled WGS sequence"/>
</dbReference>
<gene>
    <name evidence="2" type="ORF">MAPG_11042</name>
</gene>
<reference evidence="3" key="5">
    <citation type="submission" date="2015-06" db="UniProtKB">
        <authorList>
            <consortium name="EnsemblFungi"/>
        </authorList>
    </citation>
    <scope>IDENTIFICATION</scope>
    <source>
        <strain evidence="3">ATCC 64411</strain>
    </source>
</reference>
<proteinExistence type="predicted"/>
<reference evidence="2" key="1">
    <citation type="submission" date="2010-05" db="EMBL/GenBank/DDBJ databases">
        <title>The Genome Sequence of Magnaporthe poae strain ATCC 64411.</title>
        <authorList>
            <consortium name="The Broad Institute Genome Sequencing Platform"/>
            <consortium name="Broad Institute Genome Sequencing Center for Infectious Disease"/>
            <person name="Ma L.-J."/>
            <person name="Dead R."/>
            <person name="Young S."/>
            <person name="Zeng Q."/>
            <person name="Koehrsen M."/>
            <person name="Alvarado L."/>
            <person name="Berlin A."/>
            <person name="Chapman S.B."/>
            <person name="Chen Z."/>
            <person name="Freedman E."/>
            <person name="Gellesch M."/>
            <person name="Goldberg J."/>
            <person name="Griggs A."/>
            <person name="Gujja S."/>
            <person name="Heilman E.R."/>
            <person name="Heiman D."/>
            <person name="Hepburn T."/>
            <person name="Howarth C."/>
            <person name="Jen D."/>
            <person name="Larson L."/>
            <person name="Mehta T."/>
            <person name="Neiman D."/>
            <person name="Pearson M."/>
            <person name="Roberts A."/>
            <person name="Saif S."/>
            <person name="Shea T."/>
            <person name="Shenoy N."/>
            <person name="Sisk P."/>
            <person name="Stolte C."/>
            <person name="Sykes S."/>
            <person name="Walk T."/>
            <person name="White J."/>
            <person name="Yandava C."/>
            <person name="Haas B."/>
            <person name="Nusbaum C."/>
            <person name="Birren B."/>
        </authorList>
    </citation>
    <scope>NUCLEOTIDE SEQUENCE</scope>
    <source>
        <strain evidence="2">ATCC 64411</strain>
    </source>
</reference>
<reference evidence="4" key="2">
    <citation type="submission" date="2010-05" db="EMBL/GenBank/DDBJ databases">
        <title>The genome sequence of Magnaporthe poae strain ATCC 64411.</title>
        <authorList>
            <person name="Ma L.-J."/>
            <person name="Dead R."/>
            <person name="Young S."/>
            <person name="Zeng Q."/>
            <person name="Koehrsen M."/>
            <person name="Alvarado L."/>
            <person name="Berlin A."/>
            <person name="Chapman S.B."/>
            <person name="Chen Z."/>
            <person name="Freedman E."/>
            <person name="Gellesch M."/>
            <person name="Goldberg J."/>
            <person name="Griggs A."/>
            <person name="Gujja S."/>
            <person name="Heilman E.R."/>
            <person name="Heiman D."/>
            <person name="Hepburn T."/>
            <person name="Howarth C."/>
            <person name="Jen D."/>
            <person name="Larson L."/>
            <person name="Mehta T."/>
            <person name="Neiman D."/>
            <person name="Pearson M."/>
            <person name="Roberts A."/>
            <person name="Saif S."/>
            <person name="Shea T."/>
            <person name="Shenoy N."/>
            <person name="Sisk P."/>
            <person name="Stolte C."/>
            <person name="Sykes S."/>
            <person name="Walk T."/>
            <person name="White J."/>
            <person name="Yandava C."/>
            <person name="Haas B."/>
            <person name="Nusbaum C."/>
            <person name="Birren B."/>
        </authorList>
    </citation>
    <scope>NUCLEOTIDE SEQUENCE [LARGE SCALE GENOMIC DNA]</scope>
    <source>
        <strain evidence="4">ATCC 64411 / 73-15</strain>
    </source>
</reference>
<evidence type="ECO:0000313" key="4">
    <source>
        <dbReference type="Proteomes" id="UP000011715"/>
    </source>
</evidence>
<organism evidence="3 4">
    <name type="scientific">Magnaporthiopsis poae (strain ATCC 64411 / 73-15)</name>
    <name type="common">Kentucky bluegrass fungus</name>
    <name type="synonym">Magnaporthe poae</name>
    <dbReference type="NCBI Taxonomy" id="644358"/>
    <lineage>
        <taxon>Eukaryota</taxon>
        <taxon>Fungi</taxon>
        <taxon>Dikarya</taxon>
        <taxon>Ascomycota</taxon>
        <taxon>Pezizomycotina</taxon>
        <taxon>Sordariomycetes</taxon>
        <taxon>Sordariomycetidae</taxon>
        <taxon>Magnaporthales</taxon>
        <taxon>Magnaporthaceae</taxon>
        <taxon>Magnaporthiopsis</taxon>
    </lineage>
</organism>
<reference evidence="2" key="3">
    <citation type="submission" date="2011-03" db="EMBL/GenBank/DDBJ databases">
        <title>Annotation of Magnaporthe poae ATCC 64411.</title>
        <authorList>
            <person name="Ma L.-J."/>
            <person name="Dead R."/>
            <person name="Young S.K."/>
            <person name="Zeng Q."/>
            <person name="Gargeya S."/>
            <person name="Fitzgerald M."/>
            <person name="Haas B."/>
            <person name="Abouelleil A."/>
            <person name="Alvarado L."/>
            <person name="Arachchi H.M."/>
            <person name="Berlin A."/>
            <person name="Brown A."/>
            <person name="Chapman S.B."/>
            <person name="Chen Z."/>
            <person name="Dunbar C."/>
            <person name="Freedman E."/>
            <person name="Gearin G."/>
            <person name="Gellesch M."/>
            <person name="Goldberg J."/>
            <person name="Griggs A."/>
            <person name="Gujja S."/>
            <person name="Heiman D."/>
            <person name="Howarth C."/>
            <person name="Larson L."/>
            <person name="Lui A."/>
            <person name="MacDonald P.J.P."/>
            <person name="Mehta T."/>
            <person name="Montmayeur A."/>
            <person name="Murphy C."/>
            <person name="Neiman D."/>
            <person name="Pearson M."/>
            <person name="Priest M."/>
            <person name="Roberts A."/>
            <person name="Saif S."/>
            <person name="Shea T."/>
            <person name="Shenoy N."/>
            <person name="Sisk P."/>
            <person name="Stolte C."/>
            <person name="Sykes S."/>
            <person name="Yandava C."/>
            <person name="Wortman J."/>
            <person name="Nusbaum C."/>
            <person name="Birren B."/>
        </authorList>
    </citation>
    <scope>NUCLEOTIDE SEQUENCE</scope>
    <source>
        <strain evidence="2">ATCC 64411</strain>
    </source>
</reference>
<protein>
    <submittedName>
        <fullName evidence="2 3">Uncharacterized protein</fullName>
    </submittedName>
</protein>
<dbReference type="VEuPathDB" id="FungiDB:MAPG_11042"/>
<dbReference type="AlphaFoldDB" id="A0A0C4EE77"/>
<feature type="region of interest" description="Disordered" evidence="1">
    <location>
        <begin position="842"/>
        <end position="870"/>
    </location>
</feature>
<feature type="compositionally biased region" description="Basic and acidic residues" evidence="1">
    <location>
        <begin position="842"/>
        <end position="857"/>
    </location>
</feature>
<evidence type="ECO:0000313" key="3">
    <source>
        <dbReference type="EnsemblFungi" id="MAPG_11042T0"/>
    </source>
</evidence>
<reference evidence="3" key="4">
    <citation type="journal article" date="2015" name="G3 (Bethesda)">
        <title>Genome sequences of three phytopathogenic species of the Magnaporthaceae family of fungi.</title>
        <authorList>
            <person name="Okagaki L.H."/>
            <person name="Nunes C.C."/>
            <person name="Sailsbery J."/>
            <person name="Clay B."/>
            <person name="Brown D."/>
            <person name="John T."/>
            <person name="Oh Y."/>
            <person name="Young N."/>
            <person name="Fitzgerald M."/>
            <person name="Haas B.J."/>
            <person name="Zeng Q."/>
            <person name="Young S."/>
            <person name="Adiconis X."/>
            <person name="Fan L."/>
            <person name="Levin J.Z."/>
            <person name="Mitchell T.K."/>
            <person name="Okubara P.A."/>
            <person name="Farman M.L."/>
            <person name="Kohn L.M."/>
            <person name="Birren B."/>
            <person name="Ma L.-J."/>
            <person name="Dean R.A."/>
        </authorList>
    </citation>
    <scope>NUCLEOTIDE SEQUENCE</scope>
    <source>
        <strain evidence="3">ATCC 64411 / 73-15</strain>
    </source>
</reference>
<evidence type="ECO:0000256" key="1">
    <source>
        <dbReference type="SAM" id="MobiDB-lite"/>
    </source>
</evidence>
<keyword evidence="4" id="KW-1185">Reference proteome</keyword>
<sequence length="950" mass="105028">MSIGKLQAALASATNEVTVAAANINFDFALVKCEAPPEYQPLGLQLSAKRKHEAENGSQHVTARRLGALFEGLCPPASRLIAAFGKRASEISNDANAKFKPQFAAKWIFSDYAGVDATSLWAAATSSKAAIPVYLLACMLARVWSDAEATSLWVEIVAERRREIAARFEAGEALPFATTTAAAQQELTRDQLAKWDASARAWLRTADDMWPKQRRQFLLVADNIEIAVNSISQPYHSIIQAWVSAMETMDKLIGGEPHAIKDGSVLLGISSWHIYPDMTVLGTTGLKSVAMIDPLVHPGGVVTLGIKDPAERAGRGVFWSLSLAHHKFYGKPVQKLAELNRDGRRLAFNELQIAVLGIILSRWNVPVSKTDLALQCLLKIASTLPYSPDTKADQWINMLVSTIMEYFQGGDLVAQLVSLGRRRPSFIPPVEHKKAHPPFFGLLQIGTVLKLIPAPDDRVNLLLRLALRAPGLHVRRFAIFFMVRGLPTVKYFEPNPASYGDTPPRQRPRDTQERHPFRVTFPIRPYVAAYGRSYFRTVGGAEYSFHFGDADCAAIFFEDSPEGAPSQPPSVEHEDIIWAIQHDMISPQGLKHLLMGNPLGDVDHVIITLCKLEFASRVYETLSRQGASIAPKALNVRFGHVWYKPKYKTVVDYIHDLHEMGPLLAMEFISFFEIGKILPEFLPHSAGAVIGIAVGDSVYVPTKLLSDPAGDIGRSYKFSRLLGNIGRPGLTVLTCPAPTDLQVRDFDPGSWQKVPPRFNGECEDAFSKTSMHISFTDWQTPLFHIESVGQHDSEINHVEVVVSVRDSGEWVADVNPLWALGHSSVQQLPWKIDQGRTVHDYPQHLHGSGKEHQKAADGNRPGGDTAGSEVPAVSVFDRDGMMAIESWDQILDLPEGVLVIKSSGNWVSRLAIVSVIAHHCKLRATRVYICPDDVCWDCVSRCLPHSIYIY</sequence>
<evidence type="ECO:0000313" key="2">
    <source>
        <dbReference type="EMBL" id="KLU92095.1"/>
    </source>
</evidence>